<evidence type="ECO:0000259" key="1">
    <source>
        <dbReference type="Pfam" id="PF12680"/>
    </source>
</evidence>
<organism evidence="2 3">
    <name type="scientific">Persicobacter diffluens</name>
    <dbReference type="NCBI Taxonomy" id="981"/>
    <lineage>
        <taxon>Bacteria</taxon>
        <taxon>Pseudomonadati</taxon>
        <taxon>Bacteroidota</taxon>
        <taxon>Cytophagia</taxon>
        <taxon>Cytophagales</taxon>
        <taxon>Persicobacteraceae</taxon>
        <taxon>Persicobacter</taxon>
    </lineage>
</organism>
<protein>
    <recommendedName>
        <fullName evidence="1">SnoaL-like domain-containing protein</fullName>
    </recommendedName>
</protein>
<dbReference type="Pfam" id="PF12680">
    <property type="entry name" value="SnoaL_2"/>
    <property type="match status" value="1"/>
</dbReference>
<reference evidence="2 3" key="1">
    <citation type="submission" date="2021-12" db="EMBL/GenBank/DDBJ databases">
        <title>Genome sequencing of bacteria with rrn-lacking chromosome and rrn-plasmid.</title>
        <authorList>
            <person name="Anda M."/>
            <person name="Iwasaki W."/>
        </authorList>
    </citation>
    <scope>NUCLEOTIDE SEQUENCE [LARGE SCALE GENOMIC DNA]</scope>
    <source>
        <strain evidence="2 3">NBRC 15940</strain>
    </source>
</reference>
<dbReference type="RefSeq" id="WP_338237302.1">
    <property type="nucleotide sequence ID" value="NZ_BQKE01000001.1"/>
</dbReference>
<dbReference type="Gene3D" id="3.10.450.50">
    <property type="match status" value="1"/>
</dbReference>
<accession>A0AAN4VZV7</accession>
<comment type="caution">
    <text evidence="2">The sequence shown here is derived from an EMBL/GenBank/DDBJ whole genome shotgun (WGS) entry which is preliminary data.</text>
</comment>
<dbReference type="AlphaFoldDB" id="A0AAN4VZV7"/>
<proteinExistence type="predicted"/>
<dbReference type="EMBL" id="BQKE01000001">
    <property type="protein sequence ID" value="GJM61860.1"/>
    <property type="molecule type" value="Genomic_DNA"/>
</dbReference>
<keyword evidence="3" id="KW-1185">Reference proteome</keyword>
<dbReference type="SUPFAM" id="SSF54427">
    <property type="entry name" value="NTF2-like"/>
    <property type="match status" value="1"/>
</dbReference>
<evidence type="ECO:0000313" key="3">
    <source>
        <dbReference type="Proteomes" id="UP001310022"/>
    </source>
</evidence>
<gene>
    <name evidence="2" type="ORF">PEDI_24120</name>
</gene>
<dbReference type="Proteomes" id="UP001310022">
    <property type="component" value="Unassembled WGS sequence"/>
</dbReference>
<sequence length="86" mass="9810">MEIAARNKQLVIEFFKALEAEDAGAVAELFAENGVHHNPYASGLFSEGAVGEEAIKAYWEPVFPNFDGMEFPIEYNSPWKIRQWCW</sequence>
<evidence type="ECO:0000313" key="2">
    <source>
        <dbReference type="EMBL" id="GJM61860.1"/>
    </source>
</evidence>
<dbReference type="InterPro" id="IPR037401">
    <property type="entry name" value="SnoaL-like"/>
</dbReference>
<feature type="domain" description="SnoaL-like" evidence="1">
    <location>
        <begin position="11"/>
        <end position="74"/>
    </location>
</feature>
<name>A0AAN4VZV7_9BACT</name>
<dbReference type="InterPro" id="IPR032710">
    <property type="entry name" value="NTF2-like_dom_sf"/>
</dbReference>